<dbReference type="Proteomes" id="UP000654075">
    <property type="component" value="Unassembled WGS sequence"/>
</dbReference>
<organism evidence="3 4">
    <name type="scientific">Polarella glacialis</name>
    <name type="common">Dinoflagellate</name>
    <dbReference type="NCBI Taxonomy" id="89957"/>
    <lineage>
        <taxon>Eukaryota</taxon>
        <taxon>Sar</taxon>
        <taxon>Alveolata</taxon>
        <taxon>Dinophyceae</taxon>
        <taxon>Suessiales</taxon>
        <taxon>Suessiaceae</taxon>
        <taxon>Polarella</taxon>
    </lineage>
</organism>
<gene>
    <name evidence="3" type="ORF">PGLA1383_LOCUS3956</name>
</gene>
<dbReference type="AlphaFoldDB" id="A0A813D8X5"/>
<comment type="caution">
    <text evidence="3">The sequence shown here is derived from an EMBL/GenBank/DDBJ whole genome shotgun (WGS) entry which is preliminary data.</text>
</comment>
<accession>A0A813D8X5</accession>
<evidence type="ECO:0000313" key="4">
    <source>
        <dbReference type="Proteomes" id="UP000654075"/>
    </source>
</evidence>
<feature type="transmembrane region" description="Helical" evidence="2">
    <location>
        <begin position="315"/>
        <end position="337"/>
    </location>
</feature>
<reference evidence="3" key="1">
    <citation type="submission" date="2021-02" db="EMBL/GenBank/DDBJ databases">
        <authorList>
            <person name="Dougan E. K."/>
            <person name="Rhodes N."/>
            <person name="Thang M."/>
            <person name="Chan C."/>
        </authorList>
    </citation>
    <scope>NUCLEOTIDE SEQUENCE</scope>
</reference>
<keyword evidence="4" id="KW-1185">Reference proteome</keyword>
<sequence>MSLWDQALRGTTLVRPNVLLGLSGLVVSNNHNNNNNHHSNKQQQRQQQQQHGLVISSCSSTFVAEAVAVAAILARGVDRSGRVGRRGPGKKLAVQAAAARTAAAADAAAAVAAAAIKSSPPAAVLEERRYNTWDGESYTFQELRRWGDRVNWSEAELEEHWRLRCTALVFPDGDAGSTAPQVEAWRKVWTFRSMTHMLTEKDAARVHAISGAAYTLLGAAYLLDTAVHDIAALYGVEWQRHVSHEAALAAMLLGALNAASGLQPKLLARPSEDLPKVLGFGENGNLKSGGFLNASVFYFILTYQGLRALPSFPTFLVMDTVVGAVSIAAVLHQAFLLNAWVTKGSMHRVDALLVPAMFNLPVSVHLLLQGQAWVEQLASQYPSFPEVFFTANFALAWSLSMVTFALSLYERRVISIEVRGMLMLGLPMLVFAVIPLHGAVLGMDMATMLTLVSATASSSEGKRSPYLMLLLLRVCC</sequence>
<keyword evidence="2" id="KW-0472">Membrane</keyword>
<feature type="transmembrane region" description="Helical" evidence="2">
    <location>
        <begin position="421"/>
        <end position="443"/>
    </location>
</feature>
<protein>
    <submittedName>
        <fullName evidence="3">Uncharacterized protein</fullName>
    </submittedName>
</protein>
<proteinExistence type="predicted"/>
<evidence type="ECO:0000313" key="3">
    <source>
        <dbReference type="EMBL" id="CAE8585036.1"/>
    </source>
</evidence>
<evidence type="ECO:0000256" key="2">
    <source>
        <dbReference type="SAM" id="Phobius"/>
    </source>
</evidence>
<keyword evidence="2" id="KW-0812">Transmembrane</keyword>
<dbReference type="OrthoDB" id="417037at2759"/>
<feature type="region of interest" description="Disordered" evidence="1">
    <location>
        <begin position="29"/>
        <end position="51"/>
    </location>
</feature>
<evidence type="ECO:0000256" key="1">
    <source>
        <dbReference type="SAM" id="MobiDB-lite"/>
    </source>
</evidence>
<feature type="transmembrane region" description="Helical" evidence="2">
    <location>
        <begin position="349"/>
        <end position="368"/>
    </location>
</feature>
<name>A0A813D8X5_POLGL</name>
<feature type="transmembrane region" description="Helical" evidence="2">
    <location>
        <begin position="388"/>
        <end position="409"/>
    </location>
</feature>
<dbReference type="EMBL" id="CAJNNV010001426">
    <property type="protein sequence ID" value="CAE8585036.1"/>
    <property type="molecule type" value="Genomic_DNA"/>
</dbReference>
<keyword evidence="2" id="KW-1133">Transmembrane helix</keyword>